<dbReference type="InterPro" id="IPR051460">
    <property type="entry name" value="HdrC_iron-sulfur_subunit"/>
</dbReference>
<reference evidence="7 8" key="1">
    <citation type="journal article" date="2019" name="Microbiol. Resour. Announc.">
        <title>Draft Genome Sequences of Type Strains of Gordonibacter faecihominis, Paraeggerthella hongkongensis, Parvibacter caecicola,Slackia equolifaciens, Slackia faecicanis, and Slackia isoflavoniconvertens.</title>
        <authorList>
            <person name="Danylec N."/>
            <person name="Stoll D.A."/>
            <person name="Dotsch A."/>
            <person name="Huch M."/>
        </authorList>
    </citation>
    <scope>NUCLEOTIDE SEQUENCE [LARGE SCALE GENOMIC DNA]</scope>
    <source>
        <strain evidence="7 8">DSM 18785</strain>
    </source>
</reference>
<keyword evidence="1" id="KW-0004">4Fe-4S</keyword>
<evidence type="ECO:0000313" key="7">
    <source>
        <dbReference type="EMBL" id="RNL37491.1"/>
    </source>
</evidence>
<dbReference type="GO" id="GO:0046872">
    <property type="term" value="F:metal ion binding"/>
    <property type="evidence" value="ECO:0007669"/>
    <property type="project" value="UniProtKB-KW"/>
</dbReference>
<keyword evidence="2" id="KW-0479">Metal-binding</keyword>
<keyword evidence="4" id="KW-0408">Iron</keyword>
<dbReference type="InterPro" id="IPR017900">
    <property type="entry name" value="4Fe4S_Fe_S_CS"/>
</dbReference>
<keyword evidence="3" id="KW-0560">Oxidoreductase</keyword>
<protein>
    <recommendedName>
        <fullName evidence="6">Cysteine-rich domain-containing protein</fullName>
    </recommendedName>
</protein>
<keyword evidence="5" id="KW-0411">Iron-sulfur</keyword>
<dbReference type="GO" id="GO:0051539">
    <property type="term" value="F:4 iron, 4 sulfur cluster binding"/>
    <property type="evidence" value="ECO:0007669"/>
    <property type="project" value="UniProtKB-KW"/>
</dbReference>
<comment type="caution">
    <text evidence="7">The sequence shown here is derived from an EMBL/GenBank/DDBJ whole genome shotgun (WGS) entry which is preliminary data.</text>
</comment>
<accession>A0A3N0ARH2</accession>
<dbReference type="SUPFAM" id="SSF46548">
    <property type="entry name" value="alpha-helical ferredoxin"/>
    <property type="match status" value="1"/>
</dbReference>
<dbReference type="PANTHER" id="PTHR43255:SF1">
    <property type="entry name" value="IRON-SULFUR-BINDING OXIDOREDUCTASE FADF-RELATED"/>
    <property type="match status" value="1"/>
</dbReference>
<sequence>MSWNTAFEVVSAAAAACRGCGACVPRCEVLACAGGADEPLSVGEVAAAFADAAAGDDGEAARAAVAALAAERPELVLAVRRCCMDGFCTLVCPDGIDARGVFSALRVLLHEARLTGDDGFTMTRVDQEWHIFSAYRAVHGIFYNDLPSLENARAWGTDTLFFPGCSLVSYAPELTREVFAWLQEQGASVALSADCCGSPLRSGGFADRCEAHKAALVSRAREAGIKRVVFVCPGCRDEWETTAGAEAFELVALPELLAAAGARPRPEKVVALAGCDDPVLAMFDSCHDRDGRFGGPLRRIFADCQSVELGHHGKSALCCGAAGAVSLVDQPLCDARAHRVLDEEPREAGADLVVANCPTCAYTFAATRRGDAAGAVAGPAFCQYLELLFEAGFDWSGVFGRLESMWSGEYGPWLAQELL</sequence>
<evidence type="ECO:0000256" key="1">
    <source>
        <dbReference type="ARBA" id="ARBA00022485"/>
    </source>
</evidence>
<feature type="domain" description="Cysteine-rich" evidence="6">
    <location>
        <begin position="281"/>
        <end position="364"/>
    </location>
</feature>
<dbReference type="Pfam" id="PF13534">
    <property type="entry name" value="Fer4_17"/>
    <property type="match status" value="1"/>
</dbReference>
<keyword evidence="8" id="KW-1185">Reference proteome</keyword>
<feature type="domain" description="Cysteine-rich" evidence="6">
    <location>
        <begin position="160"/>
        <end position="236"/>
    </location>
</feature>
<evidence type="ECO:0000256" key="4">
    <source>
        <dbReference type="ARBA" id="ARBA00023004"/>
    </source>
</evidence>
<organism evidence="7 8">
    <name type="scientific">Adlercreutzia equolifaciens subsp. celatus DSM 18785</name>
    <dbReference type="NCBI Taxonomy" id="1121021"/>
    <lineage>
        <taxon>Bacteria</taxon>
        <taxon>Bacillati</taxon>
        <taxon>Actinomycetota</taxon>
        <taxon>Coriobacteriia</taxon>
        <taxon>Eggerthellales</taxon>
        <taxon>Eggerthellaceae</taxon>
        <taxon>Adlercreutzia</taxon>
    </lineage>
</organism>
<evidence type="ECO:0000313" key="8">
    <source>
        <dbReference type="Proteomes" id="UP000278327"/>
    </source>
</evidence>
<dbReference type="InterPro" id="IPR004017">
    <property type="entry name" value="Cys_rich_dom"/>
</dbReference>
<evidence type="ECO:0000256" key="3">
    <source>
        <dbReference type="ARBA" id="ARBA00023002"/>
    </source>
</evidence>
<dbReference type="EMBL" id="QICA01000012">
    <property type="protein sequence ID" value="RNL37491.1"/>
    <property type="molecule type" value="Genomic_DNA"/>
</dbReference>
<gene>
    <name evidence="7" type="ORF">DMP10_07585</name>
</gene>
<proteinExistence type="predicted"/>
<name>A0A3N0ARH2_9ACTN</name>
<dbReference type="Proteomes" id="UP000278327">
    <property type="component" value="Unassembled WGS sequence"/>
</dbReference>
<evidence type="ECO:0000259" key="6">
    <source>
        <dbReference type="Pfam" id="PF02754"/>
    </source>
</evidence>
<dbReference type="Pfam" id="PF02754">
    <property type="entry name" value="CCG"/>
    <property type="match status" value="2"/>
</dbReference>
<dbReference type="GO" id="GO:0005886">
    <property type="term" value="C:plasma membrane"/>
    <property type="evidence" value="ECO:0007669"/>
    <property type="project" value="TreeGrafter"/>
</dbReference>
<dbReference type="RefSeq" id="WP_123257186.1">
    <property type="nucleotide sequence ID" value="NZ_JAMTCE010000002.1"/>
</dbReference>
<evidence type="ECO:0000256" key="5">
    <source>
        <dbReference type="ARBA" id="ARBA00023014"/>
    </source>
</evidence>
<dbReference type="AlphaFoldDB" id="A0A3N0ARH2"/>
<dbReference type="PANTHER" id="PTHR43255">
    <property type="entry name" value="IRON-SULFUR-BINDING OXIDOREDUCTASE FADF-RELATED-RELATED"/>
    <property type="match status" value="1"/>
</dbReference>
<dbReference type="GO" id="GO:0016491">
    <property type="term" value="F:oxidoreductase activity"/>
    <property type="evidence" value="ECO:0007669"/>
    <property type="project" value="UniProtKB-KW"/>
</dbReference>
<evidence type="ECO:0000256" key="2">
    <source>
        <dbReference type="ARBA" id="ARBA00022723"/>
    </source>
</evidence>
<dbReference type="PROSITE" id="PS00198">
    <property type="entry name" value="4FE4S_FER_1"/>
    <property type="match status" value="1"/>
</dbReference>